<dbReference type="Pfam" id="PF00648">
    <property type="entry name" value="Peptidase_C2"/>
    <property type="match status" value="2"/>
</dbReference>
<dbReference type="SMART" id="SM00054">
    <property type="entry name" value="EFh"/>
    <property type="match status" value="2"/>
</dbReference>
<dbReference type="SUPFAM" id="SSF54001">
    <property type="entry name" value="Cysteine proteinases"/>
    <property type="match status" value="1"/>
</dbReference>
<dbReference type="InterPro" id="IPR002048">
    <property type="entry name" value="EF_hand_dom"/>
</dbReference>
<dbReference type="InterPro" id="IPR011992">
    <property type="entry name" value="EF-hand-dom_pair"/>
</dbReference>
<feature type="active site" evidence="5 6">
    <location>
        <position position="232"/>
    </location>
</feature>
<organism evidence="9 10">
    <name type="scientific">Cichlidogyrus casuarinus</name>
    <dbReference type="NCBI Taxonomy" id="1844966"/>
    <lineage>
        <taxon>Eukaryota</taxon>
        <taxon>Metazoa</taxon>
        <taxon>Spiralia</taxon>
        <taxon>Lophotrochozoa</taxon>
        <taxon>Platyhelminthes</taxon>
        <taxon>Monogenea</taxon>
        <taxon>Monopisthocotylea</taxon>
        <taxon>Dactylogyridea</taxon>
        <taxon>Ancyrocephalidae</taxon>
        <taxon>Cichlidogyrus</taxon>
    </lineage>
</organism>
<evidence type="ECO:0000256" key="5">
    <source>
        <dbReference type="PIRSR" id="PIRSR622684-1"/>
    </source>
</evidence>
<dbReference type="InterPro" id="IPR001300">
    <property type="entry name" value="Peptidase_C2_calpain_cat"/>
</dbReference>
<keyword evidence="4 6" id="KW-0788">Thiol protease</keyword>
<dbReference type="GO" id="GO:0008234">
    <property type="term" value="F:cysteine-type peptidase activity"/>
    <property type="evidence" value="ECO:0007669"/>
    <property type="project" value="UniProtKB-UniRule"/>
</dbReference>
<evidence type="ECO:0000256" key="6">
    <source>
        <dbReference type="PROSITE-ProRule" id="PRU00239"/>
    </source>
</evidence>
<dbReference type="AlphaFoldDB" id="A0ABD2QAQ7"/>
<dbReference type="EMBL" id="JBJKFK010000773">
    <property type="protein sequence ID" value="KAL3315336.1"/>
    <property type="molecule type" value="Genomic_DNA"/>
</dbReference>
<keyword evidence="2 6" id="KW-0645">Protease</keyword>
<proteinExistence type="inferred from homology"/>
<dbReference type="PROSITE" id="PS50222">
    <property type="entry name" value="EF_HAND_2"/>
    <property type="match status" value="1"/>
</dbReference>
<evidence type="ECO:0000256" key="2">
    <source>
        <dbReference type="ARBA" id="ARBA00022670"/>
    </source>
</evidence>
<dbReference type="PROSITE" id="PS50203">
    <property type="entry name" value="CALPAIN_CAT"/>
    <property type="match status" value="1"/>
</dbReference>
<comment type="caution">
    <text evidence="9">The sequence shown here is derived from an EMBL/GenBank/DDBJ whole genome shotgun (WGS) entry which is preliminary data.</text>
</comment>
<dbReference type="InterPro" id="IPR022684">
    <property type="entry name" value="Calpain_cysteine_protease"/>
</dbReference>
<feature type="domain" description="EF-hand" evidence="8">
    <location>
        <begin position="386"/>
        <end position="421"/>
    </location>
</feature>
<evidence type="ECO:0000259" key="8">
    <source>
        <dbReference type="PROSITE" id="PS50222"/>
    </source>
</evidence>
<dbReference type="CDD" id="cd00044">
    <property type="entry name" value="CysPc"/>
    <property type="match status" value="1"/>
</dbReference>
<feature type="active site" evidence="5 6">
    <location>
        <position position="208"/>
    </location>
</feature>
<sequence length="510" mass="58781">MKENQYGKTMEKLKGTGRLWEDPDFPADSRAFGKVRLDKDIEWKRPKQIFGDAEFIKDNVNRFDVNQGQLGDCWLLAVISSIATYETLFNQLCPPGQYIQSPDYVGMFRFRFWSFGQWKEVLVDDRLPVIAGTNQMVFMHSPTNGEMWSSLMEKAYAKLLGNYGNLVGGMQSEAMEDLTGKQLKVDRVNQTSTDVKEGRLGNGLVTSHAYSVTKIDQVRFRGNTQWLVRCRNPWGNSVEWNGPFSDRSPEWNEIDENDKSRLGITFSKDGEFWMRYEDFIENFTTLEVCYLGLEALDENDRFAGKRRMEETLFAEDTQVIKKFEQLCDAHKDLHPEGLRKILNESSMMKTPGFSDFNKELCRSLIAAVDDDQSGVLELEEFKTLWDNMEAWRFIFLKFDIDKNGSFTSNEFREALEKTDHKTGNISFEDWILCCSRLKNATENLKAQPKNLDGEALLDTDDVSLHFSISLFKLSSCDSAFTSSTDDADQQINIPSLTIKMFLFNLFDIFK</sequence>
<dbReference type="PRINTS" id="PR00704">
    <property type="entry name" value="CALPAIN"/>
</dbReference>
<dbReference type="InterPro" id="IPR038765">
    <property type="entry name" value="Papain-like_cys_pep_sf"/>
</dbReference>
<dbReference type="Pfam" id="PF13833">
    <property type="entry name" value="EF-hand_8"/>
    <property type="match status" value="1"/>
</dbReference>
<protein>
    <submittedName>
        <fullName evidence="9">Uncharacterized protein</fullName>
    </submittedName>
</protein>
<dbReference type="Gene3D" id="3.90.70.10">
    <property type="entry name" value="Cysteine proteinases"/>
    <property type="match status" value="1"/>
</dbReference>
<comment type="similarity">
    <text evidence="1">Belongs to the peptidase C2 family.</text>
</comment>
<gene>
    <name evidence="9" type="ORF">Ciccas_006033</name>
</gene>
<reference evidence="9 10" key="1">
    <citation type="submission" date="2024-11" db="EMBL/GenBank/DDBJ databases">
        <title>Adaptive evolution of stress response genes in parasites aligns with host niche diversity.</title>
        <authorList>
            <person name="Hahn C."/>
            <person name="Resl P."/>
        </authorList>
    </citation>
    <scope>NUCLEOTIDE SEQUENCE [LARGE SCALE GENOMIC DNA]</scope>
    <source>
        <strain evidence="9">EGGRZ-B1_66</strain>
        <tissue evidence="9">Body</tissue>
    </source>
</reference>
<dbReference type="PANTHER" id="PTHR10183:SF433">
    <property type="entry name" value="CALPAIN-A-RELATED"/>
    <property type="match status" value="1"/>
</dbReference>
<dbReference type="SMART" id="SM00230">
    <property type="entry name" value="CysPc"/>
    <property type="match status" value="1"/>
</dbReference>
<evidence type="ECO:0000256" key="4">
    <source>
        <dbReference type="ARBA" id="ARBA00022807"/>
    </source>
</evidence>
<dbReference type="Proteomes" id="UP001626550">
    <property type="component" value="Unassembled WGS sequence"/>
</dbReference>
<dbReference type="GO" id="GO:0006508">
    <property type="term" value="P:proteolysis"/>
    <property type="evidence" value="ECO:0007669"/>
    <property type="project" value="UniProtKB-KW"/>
</dbReference>
<feature type="domain" description="Calpain catalytic" evidence="7">
    <location>
        <begin position="19"/>
        <end position="292"/>
    </location>
</feature>
<evidence type="ECO:0000313" key="10">
    <source>
        <dbReference type="Proteomes" id="UP001626550"/>
    </source>
</evidence>
<feature type="active site" evidence="5 6">
    <location>
        <position position="73"/>
    </location>
</feature>
<dbReference type="FunFam" id="3.90.70.10:FF:000114">
    <property type="entry name" value="Calpain a"/>
    <property type="match status" value="1"/>
</dbReference>
<dbReference type="InterPro" id="IPR000169">
    <property type="entry name" value="Pept_cys_AS"/>
</dbReference>
<dbReference type="PANTHER" id="PTHR10183">
    <property type="entry name" value="CALPAIN"/>
    <property type="match status" value="1"/>
</dbReference>
<dbReference type="Gene3D" id="1.10.238.10">
    <property type="entry name" value="EF-hand"/>
    <property type="match status" value="1"/>
</dbReference>
<evidence type="ECO:0000256" key="3">
    <source>
        <dbReference type="ARBA" id="ARBA00022801"/>
    </source>
</evidence>
<dbReference type="SUPFAM" id="SSF47473">
    <property type="entry name" value="EF-hand"/>
    <property type="match status" value="1"/>
</dbReference>
<accession>A0ABD2QAQ7</accession>
<evidence type="ECO:0000313" key="9">
    <source>
        <dbReference type="EMBL" id="KAL3315336.1"/>
    </source>
</evidence>
<keyword evidence="10" id="KW-1185">Reference proteome</keyword>
<evidence type="ECO:0000256" key="1">
    <source>
        <dbReference type="ARBA" id="ARBA00007623"/>
    </source>
</evidence>
<evidence type="ECO:0000259" key="7">
    <source>
        <dbReference type="PROSITE" id="PS50203"/>
    </source>
</evidence>
<keyword evidence="3 6" id="KW-0378">Hydrolase</keyword>
<name>A0ABD2QAQ7_9PLAT</name>
<dbReference type="PROSITE" id="PS00139">
    <property type="entry name" value="THIOL_PROTEASE_CYS"/>
    <property type="match status" value="1"/>
</dbReference>